<dbReference type="InterPro" id="IPR013737">
    <property type="entry name" value="Bac_rhamnosid_N"/>
</dbReference>
<evidence type="ECO:0000256" key="2">
    <source>
        <dbReference type="ARBA" id="ARBA00012652"/>
    </source>
</evidence>
<dbReference type="Pfam" id="PF17389">
    <property type="entry name" value="Bac_rhamnosid6H"/>
    <property type="match status" value="1"/>
</dbReference>
<organism evidence="8 9">
    <name type="scientific">Jejuia pallidilutea</name>
    <dbReference type="NCBI Taxonomy" id="504487"/>
    <lineage>
        <taxon>Bacteria</taxon>
        <taxon>Pseudomonadati</taxon>
        <taxon>Bacteroidota</taxon>
        <taxon>Flavobacteriia</taxon>
        <taxon>Flavobacteriales</taxon>
        <taxon>Flavobacteriaceae</taxon>
        <taxon>Jejuia</taxon>
    </lineage>
</organism>
<feature type="domain" description="Alpha-L-rhamnosidase concanavalin-like" evidence="4">
    <location>
        <begin position="370"/>
        <end position="461"/>
    </location>
</feature>
<dbReference type="InterPro" id="IPR008902">
    <property type="entry name" value="Rhamnosid_concanavalin"/>
</dbReference>
<dbReference type="PANTHER" id="PTHR33307:SF6">
    <property type="entry name" value="ALPHA-RHAMNOSIDASE (EUROFUNG)-RELATED"/>
    <property type="match status" value="1"/>
</dbReference>
<dbReference type="Gene3D" id="2.60.420.10">
    <property type="entry name" value="Maltose phosphorylase, domain 3"/>
    <property type="match status" value="1"/>
</dbReference>
<accession>A0A362X0I0</accession>
<dbReference type="GO" id="GO:0030596">
    <property type="term" value="F:alpha-L-rhamnosidase activity"/>
    <property type="evidence" value="ECO:0007669"/>
    <property type="project" value="UniProtKB-EC"/>
</dbReference>
<dbReference type="RefSeq" id="WP_105473475.1">
    <property type="nucleotide sequence ID" value="NZ_PVEO01000004.1"/>
</dbReference>
<dbReference type="EMBL" id="PVEO01000004">
    <property type="protein sequence ID" value="PQV48845.1"/>
    <property type="molecule type" value="Genomic_DNA"/>
</dbReference>
<name>A0A362X0I0_9FLAO</name>
<evidence type="ECO:0000259" key="6">
    <source>
        <dbReference type="Pfam" id="PF17389"/>
    </source>
</evidence>
<dbReference type="PIRSF" id="PIRSF010631">
    <property type="entry name" value="A-rhamnsds"/>
    <property type="match status" value="1"/>
</dbReference>
<evidence type="ECO:0000259" key="4">
    <source>
        <dbReference type="Pfam" id="PF05592"/>
    </source>
</evidence>
<gene>
    <name evidence="8" type="ORF">CLV33_10450</name>
</gene>
<evidence type="ECO:0000313" key="8">
    <source>
        <dbReference type="EMBL" id="PQV48845.1"/>
    </source>
</evidence>
<keyword evidence="3" id="KW-0378">Hydrolase</keyword>
<dbReference type="Gene3D" id="2.60.120.260">
    <property type="entry name" value="Galactose-binding domain-like"/>
    <property type="match status" value="2"/>
</dbReference>
<dbReference type="Pfam" id="PF08531">
    <property type="entry name" value="Bac_rhamnosid_N"/>
    <property type="match status" value="1"/>
</dbReference>
<reference evidence="8 9" key="1">
    <citation type="submission" date="2018-02" db="EMBL/GenBank/DDBJ databases">
        <title>Genomic Encyclopedia of Archaeal and Bacterial Type Strains, Phase II (KMG-II): from individual species to whole genera.</title>
        <authorList>
            <person name="Goeker M."/>
        </authorList>
    </citation>
    <scope>NUCLEOTIDE SEQUENCE [LARGE SCALE GENOMIC DNA]</scope>
    <source>
        <strain evidence="8 9">DSM 21165</strain>
    </source>
</reference>
<evidence type="ECO:0000313" key="9">
    <source>
        <dbReference type="Proteomes" id="UP000251545"/>
    </source>
</evidence>
<evidence type="ECO:0000259" key="7">
    <source>
        <dbReference type="Pfam" id="PF17390"/>
    </source>
</evidence>
<dbReference type="InterPro" id="IPR008928">
    <property type="entry name" value="6-hairpin_glycosidase_sf"/>
</dbReference>
<dbReference type="Pfam" id="PF05592">
    <property type="entry name" value="Bac_rhamnosid"/>
    <property type="match status" value="1"/>
</dbReference>
<dbReference type="InterPro" id="IPR035396">
    <property type="entry name" value="Bac_rhamnosid6H"/>
</dbReference>
<proteinExistence type="predicted"/>
<dbReference type="InterPro" id="IPR013783">
    <property type="entry name" value="Ig-like_fold"/>
</dbReference>
<feature type="domain" description="Alpha-L-rhamnosidase C-terminal" evidence="7">
    <location>
        <begin position="833"/>
        <end position="888"/>
    </location>
</feature>
<evidence type="ECO:0000259" key="5">
    <source>
        <dbReference type="Pfam" id="PF08531"/>
    </source>
</evidence>
<dbReference type="Gene3D" id="1.50.10.10">
    <property type="match status" value="1"/>
</dbReference>
<evidence type="ECO:0000256" key="1">
    <source>
        <dbReference type="ARBA" id="ARBA00001445"/>
    </source>
</evidence>
<dbReference type="Pfam" id="PF17390">
    <property type="entry name" value="Bac_rhamnosid_C"/>
    <property type="match status" value="1"/>
</dbReference>
<dbReference type="InterPro" id="IPR016007">
    <property type="entry name" value="Alpha_rhamnosid"/>
</dbReference>
<protein>
    <recommendedName>
        <fullName evidence="2">alpha-L-rhamnosidase</fullName>
        <ecNumber evidence="2">3.2.1.40</ecNumber>
    </recommendedName>
</protein>
<dbReference type="AlphaFoldDB" id="A0A362X0I0"/>
<dbReference type="Pfam" id="PF25788">
    <property type="entry name" value="Ig_Rha78A_N"/>
    <property type="match status" value="1"/>
</dbReference>
<dbReference type="PANTHER" id="PTHR33307">
    <property type="entry name" value="ALPHA-RHAMNOSIDASE (EUROFUNG)"/>
    <property type="match status" value="1"/>
</dbReference>
<comment type="caution">
    <text evidence="8">The sequence shown here is derived from an EMBL/GenBank/DDBJ whole genome shotgun (WGS) entry which is preliminary data.</text>
</comment>
<feature type="domain" description="Bacterial alpha-L-rhamnosidase N-terminal" evidence="5">
    <location>
        <begin position="186"/>
        <end position="357"/>
    </location>
</feature>
<dbReference type="EC" id="3.2.1.40" evidence="2"/>
<feature type="domain" description="Alpha-L-rhamnosidase six-hairpin glycosidase" evidence="6">
    <location>
        <begin position="475"/>
        <end position="820"/>
    </location>
</feature>
<evidence type="ECO:0000256" key="3">
    <source>
        <dbReference type="ARBA" id="ARBA00022801"/>
    </source>
</evidence>
<dbReference type="InterPro" id="IPR035398">
    <property type="entry name" value="Bac_rhamnosid_C"/>
</dbReference>
<sequence>MNYRIIPLLLITCAISCKTESSIKIKDLTVEYLNNPLGINRTHPLLSWKLFSEENGKSQSAYRVLIASSEALLEKNEGDIFDTGKIISTKSVGNKLHFEANESNTMYYWKVKVWDENNNPSSFSNTHFWKTGFLKESDWKAKWISNKYKTVTDKREPFTRYDNSRVFVAEDSSAVYLRKVFKTNDSIKTATVYVSGLGYYELYLNGRKVGDHVLDPVFTDYQKNVKYLAYNVTELLKQNNFNTVSAILGNGFYNHTERDLFQMEKANWKTPPKLLCEIIVEYESGTKAHIISDATWKWSYGPIIYNSIRGGETIDARIDINGWNTSNFKDNGWQSVTEVPAPVGKLTYQYMPPMRETKSLKPDSVWNPKKDITVFDFGENITGYADISVKGEAGKVVNIYFNEVLNKDGSLNIKHSSGHTFGRFQHGKLILSEKEVDEFAPRFTYHGFRYVQVEGVPKDAILSIEAKSVHTDLKEVASFESSNLRLNQLHQAVKRTLLNSIHSMPGEEATREKMGWTFDGGMNTMETYFYNFNVINTYKKYLSDLIEAQEYNGHIPPIVPTNGWGFLEKGITQKDTIVQYDDPWWGGTIAFVAKELYENTGDTVIVKNSYIPIREYTDFVLDTAIDDIVYWSLGDWLDLEHNKDGWGPGLTSVALTSTAGLYYLCNITSQFATLLGKNEDARLYADHCRRIKKVFNEKFLNEKTGWYDKKSQTGQAVALYYNLATNDIKEKVAQKLLESIQNNNYHTSVGFIGVRPLIQFLSKNGYKDVMFRLLMQEKSPGWLHFVEDERSTMGENLNAEGYGTNHHPFAANIGYWLFEHLSGFKTDFSKTPTIILKPGLEVDVKWVKTSHETLYGTVTNHWEKKADNVSYKIELPTNVNAALTLPEGFSLTNLKDYDGFISTNENMKTYILSSGEYHLKLIKDSLKQ</sequence>
<comment type="catalytic activity">
    <reaction evidence="1">
        <text>Hydrolysis of terminal non-reducing alpha-L-rhamnose residues in alpha-L-rhamnosides.</text>
        <dbReference type="EC" id="3.2.1.40"/>
    </reaction>
</comment>
<dbReference type="SUPFAM" id="SSF48208">
    <property type="entry name" value="Six-hairpin glycosidases"/>
    <property type="match status" value="1"/>
</dbReference>
<dbReference type="InterPro" id="IPR012341">
    <property type="entry name" value="6hp_glycosidase-like_sf"/>
</dbReference>
<dbReference type="Proteomes" id="UP000251545">
    <property type="component" value="Unassembled WGS sequence"/>
</dbReference>
<dbReference type="GO" id="GO:0005975">
    <property type="term" value="P:carbohydrate metabolic process"/>
    <property type="evidence" value="ECO:0007669"/>
    <property type="project" value="InterPro"/>
</dbReference>
<dbReference type="Gene3D" id="2.60.40.10">
    <property type="entry name" value="Immunoglobulins"/>
    <property type="match status" value="1"/>
</dbReference>